<protein>
    <submittedName>
        <fullName evidence="2">Uncharacterized protein</fullName>
    </submittedName>
</protein>
<dbReference type="AlphaFoldDB" id="C4FCE0"/>
<evidence type="ECO:0000313" key="2">
    <source>
        <dbReference type="EMBL" id="EEP43506.1"/>
    </source>
</evidence>
<proteinExistence type="predicted"/>
<gene>
    <name evidence="2" type="ORF">COLINT_03760</name>
</gene>
<sequence length="86" mass="9325">MKTLPSNSARHYILPDRWDASCNPYAAARRQSRTAGPASPECVPSRSRRPEANHRGRARATGGKTAARASHAAAHGTMPSHPRALW</sequence>
<dbReference type="STRING" id="521003.COLINT_03760"/>
<organism evidence="2 3">
    <name type="scientific">Collinsella intestinalis DSM 13280</name>
    <dbReference type="NCBI Taxonomy" id="521003"/>
    <lineage>
        <taxon>Bacteria</taxon>
        <taxon>Bacillati</taxon>
        <taxon>Actinomycetota</taxon>
        <taxon>Coriobacteriia</taxon>
        <taxon>Coriobacteriales</taxon>
        <taxon>Coriobacteriaceae</taxon>
        <taxon>Collinsella</taxon>
    </lineage>
</organism>
<comment type="caution">
    <text evidence="2">The sequence shown here is derived from an EMBL/GenBank/DDBJ whole genome shotgun (WGS) entry which is preliminary data.</text>
</comment>
<feature type="region of interest" description="Disordered" evidence="1">
    <location>
        <begin position="25"/>
        <end position="86"/>
    </location>
</feature>
<feature type="compositionally biased region" description="Low complexity" evidence="1">
    <location>
        <begin position="59"/>
        <end position="75"/>
    </location>
</feature>
<dbReference type="EMBL" id="ABXH02000054">
    <property type="protein sequence ID" value="EEP43506.1"/>
    <property type="molecule type" value="Genomic_DNA"/>
</dbReference>
<accession>C4FCE0</accession>
<evidence type="ECO:0000256" key="1">
    <source>
        <dbReference type="SAM" id="MobiDB-lite"/>
    </source>
</evidence>
<evidence type="ECO:0000313" key="3">
    <source>
        <dbReference type="Proteomes" id="UP000003295"/>
    </source>
</evidence>
<dbReference type="HOGENOM" id="CLU_2492489_0_0_11"/>
<dbReference type="Proteomes" id="UP000003295">
    <property type="component" value="Unassembled WGS sequence"/>
</dbReference>
<reference evidence="2 3" key="1">
    <citation type="submission" date="2009-04" db="EMBL/GenBank/DDBJ databases">
        <authorList>
            <person name="Weinstock G."/>
            <person name="Sodergren E."/>
            <person name="Clifton S."/>
            <person name="Fulton L."/>
            <person name="Fulton B."/>
            <person name="Courtney L."/>
            <person name="Fronick C."/>
            <person name="Harrison M."/>
            <person name="Strong C."/>
            <person name="Farmer C."/>
            <person name="Delahaunty K."/>
            <person name="Markovic C."/>
            <person name="Hall O."/>
            <person name="Minx P."/>
            <person name="Tomlinson C."/>
            <person name="Mitreva M."/>
            <person name="Nelson J."/>
            <person name="Hou S."/>
            <person name="Wollam A."/>
            <person name="Pepin K.H."/>
            <person name="Johnson M."/>
            <person name="Bhonagiri V."/>
            <person name="Nash W.E."/>
            <person name="Warren W."/>
            <person name="Chinwalla A."/>
            <person name="Mardis E.R."/>
            <person name="Wilson R.K."/>
        </authorList>
    </citation>
    <scope>NUCLEOTIDE SEQUENCE [LARGE SCALE GENOMIC DNA]</scope>
    <source>
        <strain evidence="2 3">DSM 13280</strain>
    </source>
</reference>
<name>C4FCE0_9ACTN</name>